<evidence type="ECO:0000313" key="1">
    <source>
        <dbReference type="EMBL" id="UNZ01740.1"/>
    </source>
</evidence>
<proteinExistence type="predicted"/>
<name>A0ABY3YWE0_STRRM</name>
<keyword evidence="2" id="KW-1185">Reference proteome</keyword>
<evidence type="ECO:0008006" key="3">
    <source>
        <dbReference type="Google" id="ProtNLM"/>
    </source>
</evidence>
<reference evidence="1 2" key="1">
    <citation type="submission" date="2022-03" db="EMBL/GenBank/DDBJ databases">
        <title>Complete genome of Streptomyces rimosus ssp. rimosus R7 (=ATCC 10970).</title>
        <authorList>
            <person name="Beganovic S."/>
            <person name="Ruckert C."/>
            <person name="Busche T."/>
            <person name="Kalinowski J."/>
            <person name="Wittmann C."/>
        </authorList>
    </citation>
    <scope>NUCLEOTIDE SEQUENCE [LARGE SCALE GENOMIC DNA]</scope>
    <source>
        <strain evidence="1 2">R7</strain>
    </source>
</reference>
<organism evidence="1 2">
    <name type="scientific">Streptomyces rimosus subsp. rimosus</name>
    <dbReference type="NCBI Taxonomy" id="132474"/>
    <lineage>
        <taxon>Bacteria</taxon>
        <taxon>Bacillati</taxon>
        <taxon>Actinomycetota</taxon>
        <taxon>Actinomycetes</taxon>
        <taxon>Kitasatosporales</taxon>
        <taxon>Streptomycetaceae</taxon>
        <taxon>Streptomyces</taxon>
    </lineage>
</organism>
<accession>A0ABY3YWE0</accession>
<dbReference type="RefSeq" id="WP_226048622.1">
    <property type="nucleotide sequence ID" value="NZ_CP043497.1"/>
</dbReference>
<protein>
    <recommendedName>
        <fullName evidence="3">PBS lyase</fullName>
    </recommendedName>
</protein>
<dbReference type="GeneID" id="66859177"/>
<gene>
    <name evidence="1" type="ORF">SRIMR7_06285</name>
</gene>
<dbReference type="Proteomes" id="UP000829494">
    <property type="component" value="Chromosome"/>
</dbReference>
<sequence>MTAHTSPPASPTPTPSSVRAHALHAVRTGALPDAAVEAAYADAPADVRRRLTGAVVAGGRPALAERLIGPLRERWGDAEAAGLLPGCGPEAVARLLPELFHAAAASSRALAKRHPAAVLAEAERQLTPMSQASRAVWWQRYAACVTVAADREPHRVLGLLERLCRGPLAGPLLLRLDVLVAADPGRTLRLLLEPGRDAARTVRFGPSALRRLVRADPPELVELGRMLRYDGTALAGLLRALPPARRGAFHDAVTAGPGAGRVLPCAPVLDALPRARREAEARRAVALLREDGAHWSAVLEAVAYLPVAEARADLLTAVRRPAAEDRAAAYPLLIDNAARSGDPGEITTLLTDGLTGLRNEQDPVRRAALDALAEVRPALFTDGAADALERLAVDADEARDASAATRDALSRLAVSLLREHAVTGQRELTGWALRTLTRLAGSTGTALGRLDRTLRHGQEHQVFAALRPWLEARAERADFWPAFTLAYALGRRAHGVPGLQDLLRRAVRTGGDGAVRTAVNLWLEPPATRDARLAEILALDASAAVLPPVLDLITRRRTDLLHLVLGTPPYGRFLTPATHWTPPVAGRAHCWTARQQDAAARLLERAVDDLRLRPYERTAAVADAARLPGRGTALVRRCVTHPDVPLAEAALAALARTDRPDEALPELLAHAGGDRARVAVYAAGTAARYTAPSRLATALRAMLVPAGTAPGRYAAGPQPKVTGKKEAARLAAARLPVPDAAELLVRAYHQPEQHRDVRAACATAATGLLADEGAWGLLSEAARGPRGDRLAVLRVRPLDLPEQHRARYAGLVRAVCETDDAELAGEAYRAVGAWSRWAPDAAGLLVLVLTDLDNRATWQEAADALLVLAAEGPLPGHGPGGPVPHGSATAEDPLARAARLLAAADARPGTPDAESRRDRPARQRLGYLTGRLDEYRLREPALRTSALAVGQLLAGLPDFVPYAVRVLSCALDLNADAEQLTAQLARLARLHADRPALARRTADTLRHRLNGAHAPDRTTVAGAAARALAEDGGHATGLFAVALTAFGGTRAEWSQPWRACLRVLRRHPVPDVRDAALELTAARE</sequence>
<evidence type="ECO:0000313" key="2">
    <source>
        <dbReference type="Proteomes" id="UP000829494"/>
    </source>
</evidence>
<dbReference type="EMBL" id="CP094298">
    <property type="protein sequence ID" value="UNZ01740.1"/>
    <property type="molecule type" value="Genomic_DNA"/>
</dbReference>